<evidence type="ECO:0000313" key="2">
    <source>
        <dbReference type="Proteomes" id="UP000639516"/>
    </source>
</evidence>
<dbReference type="RefSeq" id="WP_188103435.1">
    <property type="nucleotide sequence ID" value="NZ_JAANIH010000032.1"/>
</dbReference>
<accession>A0ABR7U326</accession>
<dbReference type="Proteomes" id="UP000639516">
    <property type="component" value="Unassembled WGS sequence"/>
</dbReference>
<dbReference type="EMBL" id="JAATTO010000011">
    <property type="protein sequence ID" value="MBC9978397.1"/>
    <property type="molecule type" value="Genomic_DNA"/>
</dbReference>
<sequence length="61" mass="6741">MGTPIAKGVPADFERRLNFKDPIAQVTDHEFAMFTFASRHVFTAAGTDCQSNPRRPAEGCQ</sequence>
<keyword evidence="2" id="KW-1185">Reference proteome</keyword>
<gene>
    <name evidence="1" type="ORF">HA482_09215</name>
</gene>
<name>A0ABR7U326_9BRAD</name>
<organism evidence="1 2">
    <name type="scientific">Bradyrhizobium campsiandrae</name>
    <dbReference type="NCBI Taxonomy" id="1729892"/>
    <lineage>
        <taxon>Bacteria</taxon>
        <taxon>Pseudomonadati</taxon>
        <taxon>Pseudomonadota</taxon>
        <taxon>Alphaproteobacteria</taxon>
        <taxon>Hyphomicrobiales</taxon>
        <taxon>Nitrobacteraceae</taxon>
        <taxon>Bradyrhizobium</taxon>
    </lineage>
</organism>
<evidence type="ECO:0000313" key="1">
    <source>
        <dbReference type="EMBL" id="MBC9978397.1"/>
    </source>
</evidence>
<reference evidence="1 2" key="1">
    <citation type="journal article" date="2020" name="Arch. Microbiol.">
        <title>Bradyrhizobium campsiandrae sp. nov., a nitrogen-fixing bacterial strain isolated from a native leguminous tree from the Amazon adapted to flooded conditions.</title>
        <authorList>
            <person name="Cabral Michel D."/>
            <person name="Martins da Costa E."/>
            <person name="Azarias Guimaraes A."/>
            <person name="Soares de Carvalho T."/>
            <person name="Santos de Castro Caputo P."/>
            <person name="Willems A."/>
            <person name="de Souza Moreira F.M."/>
        </authorList>
    </citation>
    <scope>NUCLEOTIDE SEQUENCE [LARGE SCALE GENOMIC DNA]</scope>
    <source>
        <strain evidence="2">INPA 384B</strain>
    </source>
</reference>
<comment type="caution">
    <text evidence="1">The sequence shown here is derived from an EMBL/GenBank/DDBJ whole genome shotgun (WGS) entry which is preliminary data.</text>
</comment>
<proteinExistence type="predicted"/>
<protein>
    <submittedName>
        <fullName evidence="1">Uncharacterized protein</fullName>
    </submittedName>
</protein>